<sequence>MAMAAITNPQLSFNLFNCSVTGREASISRQTASRIRYRFSSSRWLSLNSSSATNRRYSFDSFKSRCSIVNTDVHLNHVAVEDEDISTVDIGCCTTPIVQLKSDVLEAESLSMLTGDTYVDSLLTTLPVLTEEEQKTLAATPAHPEGLYAFYASCLAGNLVEQLWNFAWPSAIALLHPSLLPVAVMGFLTKLVIIIGGPLVGKLMDHSPRVPSYIFLNVVQASAQLLSAAMIIHAHTVSPASTSSILLRPWFAVLVLAGAIERLSGVALGVAMERDWVVLLAGINRPIALAQANAVLNRIDLLCEIAGTSLFGILLSKYDPVTCLKLAASLMVWSSQVEYKSLFAVSCAVPFIPADLNLTSKQSSLLSLQSSITFPQISLTWLTNKLSTGVLDRAKCCQASRRTSDEGPLPDAQNFVNTGLEAIKHGWREYVQQPVLPASLAYVLLYFNVVLTPGSLMTAFLTQRGLNPSVIGGFSGLCAFMGVAATFLSASLVRRFGILKAGAVGLTFQASLLTIAVAVYQSGTLSQRSPLLLFLCIIKVGTYVI</sequence>
<evidence type="ECO:0000256" key="7">
    <source>
        <dbReference type="RuleBase" id="RU365065"/>
    </source>
</evidence>
<feature type="transmembrane region" description="Helical" evidence="7">
    <location>
        <begin position="502"/>
        <end position="521"/>
    </location>
</feature>
<evidence type="ECO:0000256" key="6">
    <source>
        <dbReference type="ARBA" id="ARBA00023136"/>
    </source>
</evidence>
<keyword evidence="6 7" id="KW-0472">Membrane</keyword>
<evidence type="ECO:0000256" key="5">
    <source>
        <dbReference type="ARBA" id="ARBA00022989"/>
    </source>
</evidence>
<protein>
    <recommendedName>
        <fullName evidence="7">Solute carrier family 40 member</fullName>
    </recommendedName>
</protein>
<dbReference type="InterPro" id="IPR036259">
    <property type="entry name" value="MFS_trans_sf"/>
</dbReference>
<comment type="function">
    <text evidence="7">May be involved in iron transport and iron homeostasis.</text>
</comment>
<dbReference type="Proteomes" id="UP000032142">
    <property type="component" value="Unassembled WGS sequence"/>
</dbReference>
<feature type="transmembrane region" description="Helical" evidence="7">
    <location>
        <begin position="179"/>
        <end position="201"/>
    </location>
</feature>
<accession>A0A0B0MR59</accession>
<comment type="subcellular location">
    <subcellularLocation>
        <location evidence="1 7">Membrane</location>
        <topology evidence="1 7">Multi-pass membrane protein</topology>
    </subcellularLocation>
</comment>
<dbReference type="PANTHER" id="PTHR11660">
    <property type="entry name" value="SOLUTE CARRIER FAMILY 40 MEMBER"/>
    <property type="match status" value="1"/>
</dbReference>
<proteinExistence type="inferred from homology"/>
<dbReference type="Pfam" id="PF06963">
    <property type="entry name" value="FPN1"/>
    <property type="match status" value="1"/>
</dbReference>
<dbReference type="AlphaFoldDB" id="A0A0B0MR59"/>
<feature type="transmembrane region" description="Helical" evidence="7">
    <location>
        <begin position="213"/>
        <end position="235"/>
    </location>
</feature>
<dbReference type="PANTHER" id="PTHR11660:SF53">
    <property type="entry name" value="SOLUTE CARRIER FAMILY 40 MEMBER 3, CHLOROPLASTIC"/>
    <property type="match status" value="1"/>
</dbReference>
<keyword evidence="9" id="KW-1185">Reference proteome</keyword>
<dbReference type="SUPFAM" id="SSF103473">
    <property type="entry name" value="MFS general substrate transporter"/>
    <property type="match status" value="1"/>
</dbReference>
<feature type="transmembrane region" description="Helical" evidence="7">
    <location>
        <begin position="247"/>
        <end position="271"/>
    </location>
</feature>
<feature type="transmembrane region" description="Helical" evidence="7">
    <location>
        <begin position="471"/>
        <end position="490"/>
    </location>
</feature>
<comment type="caution">
    <text evidence="8">The sequence shown here is derived from an EMBL/GenBank/DDBJ whole genome shotgun (WGS) entry which is preliminary data.</text>
</comment>
<evidence type="ECO:0000313" key="9">
    <source>
        <dbReference type="Proteomes" id="UP000032142"/>
    </source>
</evidence>
<organism evidence="8 9">
    <name type="scientific">Gossypium arboreum</name>
    <name type="common">Tree cotton</name>
    <name type="synonym">Gossypium nanking</name>
    <dbReference type="NCBI Taxonomy" id="29729"/>
    <lineage>
        <taxon>Eukaryota</taxon>
        <taxon>Viridiplantae</taxon>
        <taxon>Streptophyta</taxon>
        <taxon>Embryophyta</taxon>
        <taxon>Tracheophyta</taxon>
        <taxon>Spermatophyta</taxon>
        <taxon>Magnoliopsida</taxon>
        <taxon>eudicotyledons</taxon>
        <taxon>Gunneridae</taxon>
        <taxon>Pentapetalae</taxon>
        <taxon>rosids</taxon>
        <taxon>malvids</taxon>
        <taxon>Malvales</taxon>
        <taxon>Malvaceae</taxon>
        <taxon>Malvoideae</taxon>
        <taxon>Gossypium</taxon>
    </lineage>
</organism>
<keyword evidence="4 7" id="KW-0812">Transmembrane</keyword>
<evidence type="ECO:0000256" key="2">
    <source>
        <dbReference type="ARBA" id="ARBA00006279"/>
    </source>
</evidence>
<gene>
    <name evidence="8" type="ORF">F383_21383</name>
</gene>
<dbReference type="EMBL" id="JRRC01232959">
    <property type="protein sequence ID" value="KHG01994.1"/>
    <property type="molecule type" value="Genomic_DNA"/>
</dbReference>
<comment type="caution">
    <text evidence="7">Lacks conserved residue(s) required for the propagation of feature annotation.</text>
</comment>
<keyword evidence="3 7" id="KW-0813">Transport</keyword>
<keyword evidence="5 7" id="KW-1133">Transmembrane helix</keyword>
<dbReference type="GO" id="GO:0005381">
    <property type="term" value="F:iron ion transmembrane transporter activity"/>
    <property type="evidence" value="ECO:0007669"/>
    <property type="project" value="UniProtKB-UniRule"/>
</dbReference>
<keyword evidence="7" id="KW-0406">Ion transport</keyword>
<comment type="similarity">
    <text evidence="2 7">Belongs to the ferroportin (FP) (TC 2.A.100) family. SLC40A subfamily.</text>
</comment>
<evidence type="ECO:0000256" key="1">
    <source>
        <dbReference type="ARBA" id="ARBA00004141"/>
    </source>
</evidence>
<reference evidence="9" key="1">
    <citation type="submission" date="2014-09" db="EMBL/GenBank/DDBJ databases">
        <authorList>
            <person name="Mudge J."/>
            <person name="Ramaraj T."/>
            <person name="Lindquist I.E."/>
            <person name="Bharti A.K."/>
            <person name="Sundararajan A."/>
            <person name="Cameron C.T."/>
            <person name="Woodward J.E."/>
            <person name="May G.D."/>
            <person name="Brubaker C."/>
            <person name="Broadhvest J."/>
            <person name="Wilkins T.A."/>
        </authorList>
    </citation>
    <scope>NUCLEOTIDE SEQUENCE</scope>
    <source>
        <strain evidence="9">cv. AKA8401</strain>
    </source>
</reference>
<dbReference type="GO" id="GO:0016020">
    <property type="term" value="C:membrane"/>
    <property type="evidence" value="ECO:0007669"/>
    <property type="project" value="UniProtKB-SubCell"/>
</dbReference>
<evidence type="ECO:0000313" key="8">
    <source>
        <dbReference type="EMBL" id="KHG01994.1"/>
    </source>
</evidence>
<evidence type="ECO:0000256" key="4">
    <source>
        <dbReference type="ARBA" id="ARBA00022692"/>
    </source>
</evidence>
<evidence type="ECO:0000256" key="3">
    <source>
        <dbReference type="ARBA" id="ARBA00022448"/>
    </source>
</evidence>
<name>A0A0B0MR59_GOSAR</name>
<feature type="transmembrane region" description="Helical" evidence="7">
    <location>
        <begin position="434"/>
        <end position="451"/>
    </location>
</feature>
<dbReference type="InterPro" id="IPR009716">
    <property type="entry name" value="Ferroportin-1"/>
</dbReference>